<keyword evidence="1" id="KW-0732">Signal</keyword>
<keyword evidence="4" id="KW-1185">Reference proteome</keyword>
<proteinExistence type="predicted"/>
<dbReference type="Gene3D" id="3.40.50.620">
    <property type="entry name" value="HUPs"/>
    <property type="match status" value="1"/>
</dbReference>
<dbReference type="InterPro" id="IPR003848">
    <property type="entry name" value="DUF218"/>
</dbReference>
<dbReference type="InterPro" id="IPR051599">
    <property type="entry name" value="Cell_Envelope_Assoc"/>
</dbReference>
<feature type="signal peptide" evidence="1">
    <location>
        <begin position="1"/>
        <end position="25"/>
    </location>
</feature>
<evidence type="ECO:0000256" key="1">
    <source>
        <dbReference type="SAM" id="SignalP"/>
    </source>
</evidence>
<feature type="domain" description="DUF218" evidence="2">
    <location>
        <begin position="41"/>
        <end position="172"/>
    </location>
</feature>
<name>A0ABW3BID9_9ACTN</name>
<dbReference type="PANTHER" id="PTHR30336:SF20">
    <property type="entry name" value="DUF218 DOMAIN-CONTAINING PROTEIN"/>
    <property type="match status" value="1"/>
</dbReference>
<dbReference type="Pfam" id="PF02698">
    <property type="entry name" value="DUF218"/>
    <property type="match status" value="1"/>
</dbReference>
<dbReference type="Proteomes" id="UP001596956">
    <property type="component" value="Unassembled WGS sequence"/>
</dbReference>
<feature type="non-terminal residue" evidence="3">
    <location>
        <position position="1"/>
    </location>
</feature>
<gene>
    <name evidence="3" type="ORF">ACFQZU_14650</name>
</gene>
<comment type="caution">
    <text evidence="3">The sequence shown here is derived from an EMBL/GenBank/DDBJ whole genome shotgun (WGS) entry which is preliminary data.</text>
</comment>
<reference evidence="4" key="1">
    <citation type="journal article" date="2019" name="Int. J. Syst. Evol. Microbiol.">
        <title>The Global Catalogue of Microorganisms (GCM) 10K type strain sequencing project: providing services to taxonomists for standard genome sequencing and annotation.</title>
        <authorList>
            <consortium name="The Broad Institute Genomics Platform"/>
            <consortium name="The Broad Institute Genome Sequencing Center for Infectious Disease"/>
            <person name="Wu L."/>
            <person name="Ma J."/>
        </authorList>
    </citation>
    <scope>NUCLEOTIDE SEQUENCE [LARGE SCALE GENOMIC DNA]</scope>
    <source>
        <strain evidence="4">CCUG 63369</strain>
    </source>
</reference>
<dbReference type="EMBL" id="JBHTHR010000509">
    <property type="protein sequence ID" value="MFD0802549.1"/>
    <property type="molecule type" value="Genomic_DNA"/>
</dbReference>
<feature type="chain" id="PRO_5045378991" evidence="1">
    <location>
        <begin position="26"/>
        <end position="206"/>
    </location>
</feature>
<evidence type="ECO:0000259" key="2">
    <source>
        <dbReference type="Pfam" id="PF02698"/>
    </source>
</evidence>
<sequence length="206" mass="22924">RRRFRLRRFVAAALLLVLAAPPATWAWVWYTARADERPASDAILVLGASQYNGRPSPIFEARLAHAEELYRQGVAPALVTVGGNQPGDNFTEGGSGRDWLVEQGVPEGDVVAVKEGRDTLQSVEAVAEVFREQGWSRVVIVTDPWHSLRSREMAQDHGMEAATSPVRSGPAVIERETQLWYITRETASLWYYWIFGNSSDIEVDAA</sequence>
<dbReference type="PANTHER" id="PTHR30336">
    <property type="entry name" value="INNER MEMBRANE PROTEIN, PROBABLE PERMEASE"/>
    <property type="match status" value="1"/>
</dbReference>
<protein>
    <submittedName>
        <fullName evidence="3">YdcF family protein</fullName>
    </submittedName>
</protein>
<evidence type="ECO:0000313" key="4">
    <source>
        <dbReference type="Proteomes" id="UP001596956"/>
    </source>
</evidence>
<evidence type="ECO:0000313" key="3">
    <source>
        <dbReference type="EMBL" id="MFD0802549.1"/>
    </source>
</evidence>
<dbReference type="CDD" id="cd06259">
    <property type="entry name" value="YdcF-like"/>
    <property type="match status" value="1"/>
</dbReference>
<accession>A0ABW3BID9</accession>
<organism evidence="3 4">
    <name type="scientific">Streptomonospora algeriensis</name>
    <dbReference type="NCBI Taxonomy" id="995084"/>
    <lineage>
        <taxon>Bacteria</taxon>
        <taxon>Bacillati</taxon>
        <taxon>Actinomycetota</taxon>
        <taxon>Actinomycetes</taxon>
        <taxon>Streptosporangiales</taxon>
        <taxon>Nocardiopsidaceae</taxon>
        <taxon>Streptomonospora</taxon>
    </lineage>
</organism>
<dbReference type="InterPro" id="IPR014729">
    <property type="entry name" value="Rossmann-like_a/b/a_fold"/>
</dbReference>